<dbReference type="EMBL" id="BFAA01007734">
    <property type="protein sequence ID" value="GCB62012.1"/>
    <property type="molecule type" value="Genomic_DNA"/>
</dbReference>
<evidence type="ECO:0000259" key="3">
    <source>
        <dbReference type="Pfam" id="PF12770"/>
    </source>
</evidence>
<sequence>MDSVTTQSDVDFSAVVICCREFWSSEREVSVYLNLTKAYWIIHQHQKALVFGKKYLEYLIGGPPTGYCQDVTSAYYQVAKLQEKLGLYNESVINYQQYCELSKMLGNSTAAAEAHGAMGVIHTVLGNYDLAMTHAHQSFNLSRSIGERQLRLAALIRLGDIYRATENFEEAANWYQQAWDHDSRGDDPKLKCQAALGLAGVYKGTAQHRHALYFYERALEAAEDAGEDELIYKCKFKIASNCQFSYSVKELMKGCKAFKEVIAYYNWLSRRFTFEGIALPKETNDVLLESYDGIQSVLEKLGDSTKTLQYAEAGRRHRFLTFAFGIEQPPAWSNAMDGSSGSAIPSMEELCSTLDAISGPVFYYSLVETGLYLWVLKAKEGVVHFHATSSVVSEAIHGQICQFLQLLRSRSLLYETEARNIPKRRLRQTSVGKRNKRRQMPRSSCKDSETAGSLPEDEKEIEHWKQMYLLLFGPVTELLEELQQGSNLLIVPDKHLIQIPFANLPDLKNKKLGERFCVTLTPSLFAIETTANQIEDKAKNKAEAELGSAVRSGAVSTMAMLEHMGGSHQELCGLQKLGLMDTVSHLVNCTSTNTVVARSPYLIPPFKQVFSRSQALVVGNPYFSSPLSLWGRVWKPWGPLIGAQKEVIKVAEYLQTEAIMGEEATKKHVLSQLPKMTVVHIATYGSWEDGVLVFTPHPIPVAGELVEERSYLLTIPEILELELKARIVVLSSCGDGGTNQDPVVPLELPTAFLRAGK</sequence>
<accession>A0A401NMD3</accession>
<protein>
    <recommendedName>
        <fullName evidence="3">CHAT domain-containing protein</fullName>
    </recommendedName>
</protein>
<evidence type="ECO:0000256" key="1">
    <source>
        <dbReference type="PROSITE-ProRule" id="PRU00339"/>
    </source>
</evidence>
<dbReference type="SMART" id="SM00028">
    <property type="entry name" value="TPR"/>
    <property type="match status" value="4"/>
</dbReference>
<organism evidence="4 5">
    <name type="scientific">Scyliorhinus torazame</name>
    <name type="common">Cloudy catshark</name>
    <name type="synonym">Catulus torazame</name>
    <dbReference type="NCBI Taxonomy" id="75743"/>
    <lineage>
        <taxon>Eukaryota</taxon>
        <taxon>Metazoa</taxon>
        <taxon>Chordata</taxon>
        <taxon>Craniata</taxon>
        <taxon>Vertebrata</taxon>
        <taxon>Chondrichthyes</taxon>
        <taxon>Elasmobranchii</taxon>
        <taxon>Galeomorphii</taxon>
        <taxon>Galeoidea</taxon>
        <taxon>Carcharhiniformes</taxon>
        <taxon>Scyliorhinidae</taxon>
        <taxon>Scyliorhinus</taxon>
    </lineage>
</organism>
<dbReference type="Proteomes" id="UP000288216">
    <property type="component" value="Unassembled WGS sequence"/>
</dbReference>
<dbReference type="AlphaFoldDB" id="A0A401NMD3"/>
<dbReference type="InterPro" id="IPR011990">
    <property type="entry name" value="TPR-like_helical_dom_sf"/>
</dbReference>
<dbReference type="OrthoDB" id="2423701at2759"/>
<dbReference type="STRING" id="75743.A0A401NMD3"/>
<dbReference type="InterPro" id="IPR024983">
    <property type="entry name" value="CHAT_dom"/>
</dbReference>
<keyword evidence="1" id="KW-0802">TPR repeat</keyword>
<dbReference type="Gene3D" id="1.25.40.10">
    <property type="entry name" value="Tetratricopeptide repeat domain"/>
    <property type="match status" value="1"/>
</dbReference>
<reference evidence="4 5" key="1">
    <citation type="journal article" date="2018" name="Nat. Ecol. Evol.">
        <title>Shark genomes provide insights into elasmobranch evolution and the origin of vertebrates.</title>
        <authorList>
            <person name="Hara Y"/>
            <person name="Yamaguchi K"/>
            <person name="Onimaru K"/>
            <person name="Kadota M"/>
            <person name="Koyanagi M"/>
            <person name="Keeley SD"/>
            <person name="Tatsumi K"/>
            <person name="Tanaka K"/>
            <person name="Motone F"/>
            <person name="Kageyama Y"/>
            <person name="Nozu R"/>
            <person name="Adachi N"/>
            <person name="Nishimura O"/>
            <person name="Nakagawa R"/>
            <person name="Tanegashima C"/>
            <person name="Kiyatake I"/>
            <person name="Matsumoto R"/>
            <person name="Murakumo K"/>
            <person name="Nishida K"/>
            <person name="Terakita A"/>
            <person name="Kuratani S"/>
            <person name="Sato K"/>
            <person name="Hyodo S Kuraku.S."/>
        </authorList>
    </citation>
    <scope>NUCLEOTIDE SEQUENCE [LARGE SCALE GENOMIC DNA]</scope>
</reference>
<dbReference type="InterPro" id="IPR019734">
    <property type="entry name" value="TPR_rpt"/>
</dbReference>
<feature type="compositionally biased region" description="Basic residues" evidence="2">
    <location>
        <begin position="424"/>
        <end position="440"/>
    </location>
</feature>
<keyword evidence="5" id="KW-1185">Reference proteome</keyword>
<feature type="domain" description="CHAT" evidence="3">
    <location>
        <begin position="465"/>
        <end position="756"/>
    </location>
</feature>
<dbReference type="PANTHER" id="PTHR10098">
    <property type="entry name" value="RAPSYN-RELATED"/>
    <property type="match status" value="1"/>
</dbReference>
<comment type="caution">
    <text evidence="4">The sequence shown here is derived from an EMBL/GenBank/DDBJ whole genome shotgun (WGS) entry which is preliminary data.</text>
</comment>
<evidence type="ECO:0000313" key="5">
    <source>
        <dbReference type="Proteomes" id="UP000288216"/>
    </source>
</evidence>
<dbReference type="Pfam" id="PF13424">
    <property type="entry name" value="TPR_12"/>
    <property type="match status" value="1"/>
</dbReference>
<feature type="repeat" description="TPR" evidence="1">
    <location>
        <begin position="152"/>
        <end position="185"/>
    </location>
</feature>
<dbReference type="OMA" id="EEAANWY"/>
<evidence type="ECO:0000256" key="2">
    <source>
        <dbReference type="SAM" id="MobiDB-lite"/>
    </source>
</evidence>
<dbReference type="SUPFAM" id="SSF48452">
    <property type="entry name" value="TPR-like"/>
    <property type="match status" value="1"/>
</dbReference>
<dbReference type="PROSITE" id="PS50005">
    <property type="entry name" value="TPR"/>
    <property type="match status" value="1"/>
</dbReference>
<name>A0A401NMD3_SCYTO</name>
<dbReference type="PANTHER" id="PTHR10098:SF108">
    <property type="entry name" value="TETRATRICOPEPTIDE REPEAT PROTEIN 28"/>
    <property type="match status" value="1"/>
</dbReference>
<evidence type="ECO:0000313" key="4">
    <source>
        <dbReference type="EMBL" id="GCB62012.1"/>
    </source>
</evidence>
<feature type="region of interest" description="Disordered" evidence="2">
    <location>
        <begin position="424"/>
        <end position="456"/>
    </location>
</feature>
<dbReference type="Pfam" id="PF12770">
    <property type="entry name" value="CHAT"/>
    <property type="match status" value="1"/>
</dbReference>
<proteinExistence type="predicted"/>
<gene>
    <name evidence="4" type="ORF">scyTo_0014422</name>
</gene>